<dbReference type="EMBL" id="SPLM01000145">
    <property type="protein sequence ID" value="TMW56452.1"/>
    <property type="molecule type" value="Genomic_DNA"/>
</dbReference>
<feature type="compositionally biased region" description="Basic and acidic residues" evidence="2">
    <location>
        <begin position="172"/>
        <end position="187"/>
    </location>
</feature>
<accession>A0A8K1C4P5</accession>
<proteinExistence type="predicted"/>
<comment type="caution">
    <text evidence="3">The sequence shown here is derived from an EMBL/GenBank/DDBJ whole genome shotgun (WGS) entry which is preliminary data.</text>
</comment>
<evidence type="ECO:0000313" key="4">
    <source>
        <dbReference type="Proteomes" id="UP000794436"/>
    </source>
</evidence>
<sequence>MRASLTVETTAVTFAAASDRPSATRSSDVARVSWSSSRTSQHDEEDEEEDDDETEEEEVGSVVEEGDVGREDFRVKPMSRLPVCPADDLVLEEEKRRRRSMRMLRAKQNRRNCADAESLPSPARRGLPAGRAKAPVPTAPRPPLSTPQLRRDSMAIRQQYMKQLGLNMSRRDLERSTGRITQRREGLKVALNDSRSKRGESKTIFQMIKSWYGANTATRSNSADEATILASDTSSETTSTSGSSESSSPRRKAVRFVEDAELFYIPLHCDYSKRQRDCMWHTRAEFIAMVERNLDDVYEEMEREYEEQVEMEMAENDAMAQEEARQREYEAHVKAQAQKAAEAKAAAATAAAATSPVRVTADTAASPPNLELCPIATQIKVTPRARTSHALRFKYLKHLGIDS</sequence>
<name>A0A8K1C4P5_PYTOL</name>
<evidence type="ECO:0000256" key="1">
    <source>
        <dbReference type="SAM" id="Coils"/>
    </source>
</evidence>
<feature type="compositionally biased region" description="Low complexity" evidence="2">
    <location>
        <begin position="25"/>
        <end position="38"/>
    </location>
</feature>
<keyword evidence="4" id="KW-1185">Reference proteome</keyword>
<feature type="region of interest" description="Disordered" evidence="2">
    <location>
        <begin position="172"/>
        <end position="199"/>
    </location>
</feature>
<gene>
    <name evidence="3" type="ORF">Poli38472_006462</name>
</gene>
<dbReference type="AlphaFoldDB" id="A0A8K1C4P5"/>
<feature type="compositionally biased region" description="Acidic residues" evidence="2">
    <location>
        <begin position="43"/>
        <end position="59"/>
    </location>
</feature>
<reference evidence="3" key="1">
    <citation type="submission" date="2019-03" db="EMBL/GenBank/DDBJ databases">
        <title>Long read genome sequence of the mycoparasitic Pythium oligandrum ATCC 38472 isolated from sugarbeet rhizosphere.</title>
        <authorList>
            <person name="Gaulin E."/>
        </authorList>
    </citation>
    <scope>NUCLEOTIDE SEQUENCE</scope>
    <source>
        <strain evidence="3">ATCC 38472_TT</strain>
    </source>
</reference>
<dbReference type="Proteomes" id="UP000794436">
    <property type="component" value="Unassembled WGS sequence"/>
</dbReference>
<protein>
    <submittedName>
        <fullName evidence="3">Uncharacterized protein</fullName>
    </submittedName>
</protein>
<evidence type="ECO:0000313" key="3">
    <source>
        <dbReference type="EMBL" id="TMW56452.1"/>
    </source>
</evidence>
<feature type="region of interest" description="Disordered" evidence="2">
    <location>
        <begin position="230"/>
        <end position="252"/>
    </location>
</feature>
<feature type="region of interest" description="Disordered" evidence="2">
    <location>
        <begin position="18"/>
        <end position="74"/>
    </location>
</feature>
<evidence type="ECO:0000256" key="2">
    <source>
        <dbReference type="SAM" id="MobiDB-lite"/>
    </source>
</evidence>
<feature type="region of interest" description="Disordered" evidence="2">
    <location>
        <begin position="104"/>
        <end position="148"/>
    </location>
</feature>
<dbReference type="OrthoDB" id="77944at2759"/>
<feature type="coiled-coil region" evidence="1">
    <location>
        <begin position="287"/>
        <end position="322"/>
    </location>
</feature>
<organism evidence="3 4">
    <name type="scientific">Pythium oligandrum</name>
    <name type="common">Mycoparasitic fungus</name>
    <dbReference type="NCBI Taxonomy" id="41045"/>
    <lineage>
        <taxon>Eukaryota</taxon>
        <taxon>Sar</taxon>
        <taxon>Stramenopiles</taxon>
        <taxon>Oomycota</taxon>
        <taxon>Peronosporomycetes</taxon>
        <taxon>Pythiales</taxon>
        <taxon>Pythiaceae</taxon>
        <taxon>Pythium</taxon>
    </lineage>
</organism>
<keyword evidence="1" id="KW-0175">Coiled coil</keyword>
<feature type="compositionally biased region" description="Low complexity" evidence="2">
    <location>
        <begin position="231"/>
        <end position="247"/>
    </location>
</feature>